<dbReference type="GO" id="GO:0000981">
    <property type="term" value="F:DNA-binding transcription factor activity, RNA polymerase II-specific"/>
    <property type="evidence" value="ECO:0007669"/>
    <property type="project" value="InterPro"/>
</dbReference>
<dbReference type="Proteomes" id="UP000011668">
    <property type="component" value="Unassembled WGS sequence"/>
</dbReference>
<dbReference type="PANTHER" id="PTHR37534:SF46">
    <property type="entry name" value="ZN(II)2CYS6 TRANSCRIPTION FACTOR (EUROFUNG)"/>
    <property type="match status" value="1"/>
</dbReference>
<dbReference type="GO" id="GO:0005634">
    <property type="term" value="C:nucleus"/>
    <property type="evidence" value="ECO:0007669"/>
    <property type="project" value="UniProtKB-SubCell"/>
</dbReference>
<dbReference type="PANTHER" id="PTHR37534">
    <property type="entry name" value="TRANSCRIPTIONAL ACTIVATOR PROTEIN UGA3"/>
    <property type="match status" value="1"/>
</dbReference>
<feature type="region of interest" description="Disordered" evidence="3">
    <location>
        <begin position="176"/>
        <end position="234"/>
    </location>
</feature>
<feature type="region of interest" description="Disordered" evidence="3">
    <location>
        <begin position="111"/>
        <end position="156"/>
    </location>
</feature>
<proteinExistence type="predicted"/>
<keyword evidence="6" id="KW-1185">Reference proteome</keyword>
<feature type="region of interest" description="Disordered" evidence="3">
    <location>
        <begin position="962"/>
        <end position="1064"/>
    </location>
</feature>
<feature type="compositionally biased region" description="Polar residues" evidence="3">
    <location>
        <begin position="177"/>
        <end position="193"/>
    </location>
</feature>
<dbReference type="HOGENOM" id="CLU_246595_0_0_1"/>
<dbReference type="PROSITE" id="PS50048">
    <property type="entry name" value="ZN2_CY6_FUNGAL_2"/>
    <property type="match status" value="1"/>
</dbReference>
<comment type="subcellular location">
    <subcellularLocation>
        <location evidence="1">Nucleus</location>
    </subcellularLocation>
</comment>
<feature type="compositionally biased region" description="Polar residues" evidence="3">
    <location>
        <begin position="989"/>
        <end position="1001"/>
    </location>
</feature>
<dbReference type="OrthoDB" id="422427at2759"/>
<evidence type="ECO:0000256" key="3">
    <source>
        <dbReference type="SAM" id="MobiDB-lite"/>
    </source>
</evidence>
<evidence type="ECO:0000313" key="5">
    <source>
        <dbReference type="EMBL" id="ELU42852.1"/>
    </source>
</evidence>
<dbReference type="EMBL" id="AFRT01000697">
    <property type="protein sequence ID" value="ELU42852.1"/>
    <property type="molecule type" value="Genomic_DNA"/>
</dbReference>
<feature type="region of interest" description="Disordered" evidence="3">
    <location>
        <begin position="1117"/>
        <end position="1160"/>
    </location>
</feature>
<dbReference type="CDD" id="cd00067">
    <property type="entry name" value="GAL4"/>
    <property type="match status" value="1"/>
</dbReference>
<feature type="compositionally biased region" description="Low complexity" evidence="3">
    <location>
        <begin position="1052"/>
        <end position="1063"/>
    </location>
</feature>
<gene>
    <name evidence="5" type="ORF">AG1IA_03117</name>
</gene>
<comment type="caution">
    <text evidence="5">The sequence shown here is derived from an EMBL/GenBank/DDBJ whole genome shotgun (WGS) entry which is preliminary data.</text>
</comment>
<dbReference type="GO" id="GO:0008270">
    <property type="term" value="F:zinc ion binding"/>
    <property type="evidence" value="ECO:0007669"/>
    <property type="project" value="InterPro"/>
</dbReference>
<feature type="compositionally biased region" description="Acidic residues" evidence="3">
    <location>
        <begin position="1144"/>
        <end position="1157"/>
    </location>
</feature>
<evidence type="ECO:0000256" key="2">
    <source>
        <dbReference type="ARBA" id="ARBA00023242"/>
    </source>
</evidence>
<dbReference type="Gene3D" id="4.10.240.10">
    <property type="entry name" value="Zn(2)-C6 fungal-type DNA-binding domain"/>
    <property type="match status" value="1"/>
</dbReference>
<dbReference type="InterPro" id="IPR021858">
    <property type="entry name" value="Fun_TF"/>
</dbReference>
<dbReference type="InterPro" id="IPR036864">
    <property type="entry name" value="Zn2-C6_fun-type_DNA-bd_sf"/>
</dbReference>
<dbReference type="STRING" id="983506.L8X191"/>
<dbReference type="PROSITE" id="PS00463">
    <property type="entry name" value="ZN2_CY6_FUNGAL_1"/>
    <property type="match status" value="1"/>
</dbReference>
<evidence type="ECO:0000313" key="6">
    <source>
        <dbReference type="Proteomes" id="UP000011668"/>
    </source>
</evidence>
<sequence length="1546" mass="170422">MVIKATYPGASTERRICTCLDHSPTATCNPITFNAPTQGVLHEYRDSLGTAQILCNERMASSGYNSRLPLFSSRSLETATSTQPMLSRSTAGCYTCKRRCEKGKFECEGYAPFENPDSKGVMRRSKATSSGGPRQATTVDKNSRDKSLASLHDKPLSLKEIPTSDLLLEVAQDTHGLDQSNNVTPPTSNTPQPDSDESVSRPNSSGNMSSEVSASVTSERPNSINTAQDPAIKHSLNLRTSSSLIPKANLSLDTNRTSPHTFRNLGQYSVRLSGNNISALEFWDTKPVATPGHSRRELTTLDSGQLSTSTRLLSTARQSAYIIEVDEDGEFESDESETEQEMWIAPTMDPNTQDNALPFVLQCYARWVNLAVFDPRSVVDLLKNSIIEQFMRSRGERTKVILLANVIGTLGKTINPNSRMLSLVSFLRIEAHEKIGRFTSRKPNDDRKMDMQNALEALDLMMEVTLIQRYCGALSSAIMLMEASAPVFRRACPEPPGEPVNLPRVLASGINLRHFAANDIVLSITTGRPTIMRYDVTYPPDILPQITDKHYGLRWLHGISDQYIILLARINILSEGPDLQSSGSQDIVNEIASEIEDAWGHCESSDDSLFTIWKYIIKEGWRIAMHVYLYMVLCRRRTDDLEIMKLVESFVRLVESVRAGRMPDSFLCIPMIVVGASAYRKEDQAVIHRRMFGLQEVATPGLCGNEALNTLLDVWMRADSEGRAAVWSDVRVATYRVTGIKDAISVMTVIVGLRPCSQAEAPRARRLLDASRWVVLIQYPLGGSCALSPVLSSVGPIRLKSQNRAPAVNSKGMSRWAVHFLTSIVVHTVSDCVWVPHKNLPVVDTVGTAAHLGRWLSWVPSRSAGARDRHLSTTNFGMPTPRMNIRSINGCYNCKNRKKKCDETHPQCLRCIGMGIQCGGYPPLENPDSRGVMRRARPILPATGTKRGTTFKMVMPGSTKYTASHVSSSTTSSVAAGRSQTTNEERNISTEPQGQMSTFSQFPDPPSQPGHSSTADTTQTSLMQQPVVPTQSRDMGYATGQLPASSDRRPHGSSSGSSAGASSLEIVHSHTPSNHLEEVHIHPSQGQPGPAYGVPAFEHTWNELSVPTQSRPLDSLFSVSASGSGSGSGSRSSGSLPSLSFSPSEDEESASDDEDPEGVGIVMCTIPTPDPHAQTYFTLTGLKDARWANFSVFEPSRIAYQLRDNILARFSSSQASRNRVILIANAITAIGRDAKFTIRSTSIVAILYDEAQQSIAHVTSKQPASRRELDIPLASMSFDHLVEVSMQTPDYRHDSYSTCQRCSSYNVGHWACPEPPEQLVSLPRILLESAFHHRQFAESDVLLTLVSGRSMFFKYDVSFSEETWDRIAREDGLQWLRGLPGQFLVLLAWINGLCEEFGTNVDPQILAEIETRIRSARFAPGVSSDPILTVRRLAVKECWRQTVFVYLYMALCGAGADDPRVAQAVKVGVAARRRKDRDSIRRRIFGLQKGANSGTPPHTALLKLTDIWERTEVENRAAVWSDLRVSAMRSTCRNLSLQPSANPSDS</sequence>
<evidence type="ECO:0000259" key="4">
    <source>
        <dbReference type="PROSITE" id="PS50048"/>
    </source>
</evidence>
<dbReference type="InterPro" id="IPR001138">
    <property type="entry name" value="Zn2Cys6_DnaBD"/>
</dbReference>
<protein>
    <submittedName>
        <fullName evidence="5">Fungal zn(2)-Cys(6) binuclear cluster domain-containing protein</fullName>
    </submittedName>
</protein>
<dbReference type="SUPFAM" id="SSF57701">
    <property type="entry name" value="Zn2/Cys6 DNA-binding domain"/>
    <property type="match status" value="1"/>
</dbReference>
<feature type="compositionally biased region" description="Polar residues" evidence="3">
    <location>
        <begin position="127"/>
        <end position="140"/>
    </location>
</feature>
<organism evidence="5 6">
    <name type="scientific">Thanatephorus cucumeris (strain AG1-IA)</name>
    <name type="common">Rice sheath blight fungus</name>
    <name type="synonym">Rhizoctonia solani</name>
    <dbReference type="NCBI Taxonomy" id="983506"/>
    <lineage>
        <taxon>Eukaryota</taxon>
        <taxon>Fungi</taxon>
        <taxon>Dikarya</taxon>
        <taxon>Basidiomycota</taxon>
        <taxon>Agaricomycotina</taxon>
        <taxon>Agaricomycetes</taxon>
        <taxon>Cantharellales</taxon>
        <taxon>Ceratobasidiaceae</taxon>
        <taxon>Rhizoctonia</taxon>
        <taxon>Rhizoctonia solani AG-1</taxon>
    </lineage>
</organism>
<feature type="domain" description="Zn(2)-C6 fungal-type" evidence="4">
    <location>
        <begin position="890"/>
        <end position="918"/>
    </location>
</feature>
<feature type="compositionally biased region" description="Polar residues" evidence="3">
    <location>
        <begin position="200"/>
        <end position="228"/>
    </location>
</feature>
<keyword evidence="2" id="KW-0539">Nucleus</keyword>
<dbReference type="SMART" id="SM00066">
    <property type="entry name" value="GAL4"/>
    <property type="match status" value="1"/>
</dbReference>
<dbReference type="Pfam" id="PF11951">
    <property type="entry name" value="Fungal_trans_2"/>
    <property type="match status" value="1"/>
</dbReference>
<dbReference type="Pfam" id="PF00172">
    <property type="entry name" value="Zn_clus"/>
    <property type="match status" value="1"/>
</dbReference>
<feature type="compositionally biased region" description="Low complexity" evidence="3">
    <location>
        <begin position="1117"/>
        <end position="1143"/>
    </location>
</feature>
<feature type="compositionally biased region" description="Basic and acidic residues" evidence="3">
    <location>
        <begin position="141"/>
        <end position="156"/>
    </location>
</feature>
<feature type="compositionally biased region" description="Polar residues" evidence="3">
    <location>
        <begin position="1009"/>
        <end position="1033"/>
    </location>
</feature>
<accession>L8X191</accession>
<reference evidence="5 6" key="1">
    <citation type="journal article" date="2013" name="Nat. Commun.">
        <title>The evolution and pathogenic mechanisms of the rice sheath blight pathogen.</title>
        <authorList>
            <person name="Zheng A."/>
            <person name="Lin R."/>
            <person name="Xu L."/>
            <person name="Qin P."/>
            <person name="Tang C."/>
            <person name="Ai P."/>
            <person name="Zhang D."/>
            <person name="Liu Y."/>
            <person name="Sun Z."/>
            <person name="Feng H."/>
            <person name="Wang Y."/>
            <person name="Chen Y."/>
            <person name="Liang X."/>
            <person name="Fu R."/>
            <person name="Li Q."/>
            <person name="Zhang J."/>
            <person name="Yu X."/>
            <person name="Xie Z."/>
            <person name="Ding L."/>
            <person name="Guan P."/>
            <person name="Tang J."/>
            <person name="Liang Y."/>
            <person name="Wang S."/>
            <person name="Deng Q."/>
            <person name="Li S."/>
            <person name="Zhu J."/>
            <person name="Wang L."/>
            <person name="Liu H."/>
            <person name="Li P."/>
        </authorList>
    </citation>
    <scope>NUCLEOTIDE SEQUENCE [LARGE SCALE GENOMIC DNA]</scope>
    <source>
        <strain evidence="6">AG-1 IA</strain>
    </source>
</reference>
<evidence type="ECO:0000256" key="1">
    <source>
        <dbReference type="ARBA" id="ARBA00004123"/>
    </source>
</evidence>
<feature type="compositionally biased region" description="Low complexity" evidence="3">
    <location>
        <begin position="962"/>
        <end position="976"/>
    </location>
</feature>
<name>L8X191_THACA</name>